<protein>
    <submittedName>
        <fullName evidence="5">Diguanylate cyclase DosC</fullName>
    </submittedName>
</protein>
<dbReference type="InterPro" id="IPR043128">
    <property type="entry name" value="Rev_trsase/Diguanyl_cyclase"/>
</dbReference>
<dbReference type="SUPFAM" id="SSF55073">
    <property type="entry name" value="Nucleotide cyclase"/>
    <property type="match status" value="1"/>
</dbReference>
<dbReference type="SUPFAM" id="SSF141868">
    <property type="entry name" value="EAL domain-like"/>
    <property type="match status" value="1"/>
</dbReference>
<dbReference type="SMART" id="SM00267">
    <property type="entry name" value="GGDEF"/>
    <property type="match status" value="1"/>
</dbReference>
<feature type="transmembrane region" description="Helical" evidence="1">
    <location>
        <begin position="12"/>
        <end position="31"/>
    </location>
</feature>
<comment type="caution">
    <text evidence="5">The sequence shown here is derived from an EMBL/GenBank/DDBJ whole genome shotgun (WGS) entry which is preliminary data.</text>
</comment>
<dbReference type="Pfam" id="PF00563">
    <property type="entry name" value="EAL"/>
    <property type="match status" value="1"/>
</dbReference>
<proteinExistence type="predicted"/>
<dbReference type="PROSITE" id="PS50887">
    <property type="entry name" value="GGDEF"/>
    <property type="match status" value="1"/>
</dbReference>
<evidence type="ECO:0000259" key="3">
    <source>
        <dbReference type="PROSITE" id="PS50885"/>
    </source>
</evidence>
<dbReference type="GO" id="GO:0016020">
    <property type="term" value="C:membrane"/>
    <property type="evidence" value="ECO:0007669"/>
    <property type="project" value="InterPro"/>
</dbReference>
<dbReference type="SUPFAM" id="SSF158472">
    <property type="entry name" value="HAMP domain-like"/>
    <property type="match status" value="1"/>
</dbReference>
<gene>
    <name evidence="5" type="ORF">VSF3289_00089</name>
</gene>
<dbReference type="CDD" id="cd01949">
    <property type="entry name" value="GGDEF"/>
    <property type="match status" value="1"/>
</dbReference>
<feature type="domain" description="HAMP" evidence="3">
    <location>
        <begin position="365"/>
        <end position="418"/>
    </location>
</feature>
<dbReference type="RefSeq" id="WP_069445816.1">
    <property type="nucleotide sequence ID" value="NZ_MDCJ01000002.1"/>
</dbReference>
<dbReference type="InterPro" id="IPR001633">
    <property type="entry name" value="EAL_dom"/>
</dbReference>
<evidence type="ECO:0000313" key="5">
    <source>
        <dbReference type="EMBL" id="ODS09851.1"/>
    </source>
</evidence>
<dbReference type="SMART" id="SM00304">
    <property type="entry name" value="HAMP"/>
    <property type="match status" value="1"/>
</dbReference>
<dbReference type="InterPro" id="IPR003660">
    <property type="entry name" value="HAMP_dom"/>
</dbReference>
<dbReference type="CDD" id="cd06225">
    <property type="entry name" value="HAMP"/>
    <property type="match status" value="1"/>
</dbReference>
<accession>A0A1E3WJB2</accession>
<dbReference type="SMART" id="SM00052">
    <property type="entry name" value="EAL"/>
    <property type="match status" value="1"/>
</dbReference>
<dbReference type="InterPro" id="IPR050706">
    <property type="entry name" value="Cyclic-di-GMP_PDE-like"/>
</dbReference>
<dbReference type="NCBIfam" id="TIGR00254">
    <property type="entry name" value="GGDEF"/>
    <property type="match status" value="1"/>
</dbReference>
<dbReference type="Proteomes" id="UP000095131">
    <property type="component" value="Unassembled WGS sequence"/>
</dbReference>
<sequence>MPATTQISLKTAVILPFVLIFLFTIGVITAVQNNSYEEMVSDISRSQLNTLSDNVRLELDSFLNRPFQASVALRHTIESNQLYSSNDLSAMQNVMFANFQALYSDIPQLDNIGFGGEGGEYVGLRKEGGEHYSLMLQDHRTDNTLIIFKDHQPSNNIRSVIADYDPRERPWYTAVANNRRTHWSSIYTNADERQEITLSAISPVWYQQAFQGVVVSDIKLETFNVFLRNQQQKTAAIIYLFDEQQRLVAHSEEGSIVSWGTELSQQGQRLLAQESNNPVIKATAHYVSHRTLPTEANYLTNNVLGERYFKYITPYHDQYGLKWYIGVAISEHALLGTMPEAQQHSWIIALIISTLGIILGLITFNRVVTPITSTATAAKQLSTGDWDSELPKAGHIYETTMLVQAFNEMTDNLKISFHKIQSQLLYDSLTKLYSREGLVDTCDKLGPMNGCLLLIGINKFREINDSMGHIRGDQLLVIIAERLKSAFDDHVLIARIGGDEFALYLTEPQSQEAISQAISRIQQIFSAPYTIEKESVLIQVSLGIVTAVESDNMTLWLRNGSIALSNAKQDQTMFSHYKPEMADISRKRTQMHAKMKEALEQDEFVPFYQPIVDLNTGKIIGAEALARWISPTEGLISPLDFIPIAEESGFISAIGKQILTQACNDTVRGIKESKWDENFHLHVNLSVNQLSQHDLIAMLKQILTSSGLAANNLTLEITESRLVDNDPMTIENMQAIRDLGIHIAIDDFGTGYSSLAYLHKLPFDCLKIDRIFVNKLNQEQLDNSIVAAIINMTRGMKVELVAEGIETIEQAELLKQLHCPQGQGFLYSRPLPYDEWPTDLVNMK</sequence>
<dbReference type="PATRIC" id="fig|45658.8.peg.86"/>
<dbReference type="PANTHER" id="PTHR33121:SF70">
    <property type="entry name" value="SIGNALING PROTEIN YKOW"/>
    <property type="match status" value="1"/>
</dbReference>
<dbReference type="Gene3D" id="3.20.20.450">
    <property type="entry name" value="EAL domain"/>
    <property type="match status" value="1"/>
</dbReference>
<dbReference type="GO" id="GO:0071111">
    <property type="term" value="F:cyclic-guanylate-specific phosphodiesterase activity"/>
    <property type="evidence" value="ECO:0007669"/>
    <property type="project" value="InterPro"/>
</dbReference>
<dbReference type="InterPro" id="IPR000160">
    <property type="entry name" value="GGDEF_dom"/>
</dbReference>
<evidence type="ECO:0000313" key="6">
    <source>
        <dbReference type="Proteomes" id="UP000095131"/>
    </source>
</evidence>
<evidence type="ECO:0000259" key="4">
    <source>
        <dbReference type="PROSITE" id="PS50887"/>
    </source>
</evidence>
<evidence type="ECO:0000256" key="1">
    <source>
        <dbReference type="SAM" id="Phobius"/>
    </source>
</evidence>
<dbReference type="InterPro" id="IPR029787">
    <property type="entry name" value="Nucleotide_cyclase"/>
</dbReference>
<dbReference type="AlphaFoldDB" id="A0A1E3WJB2"/>
<keyword evidence="1" id="KW-1133">Transmembrane helix</keyword>
<keyword evidence="1" id="KW-0472">Membrane</keyword>
<dbReference type="EMBL" id="MDCJ01000002">
    <property type="protein sequence ID" value="ODS09851.1"/>
    <property type="molecule type" value="Genomic_DNA"/>
</dbReference>
<dbReference type="Gene3D" id="3.30.450.20">
    <property type="entry name" value="PAS domain"/>
    <property type="match status" value="2"/>
</dbReference>
<dbReference type="PROSITE" id="PS50883">
    <property type="entry name" value="EAL"/>
    <property type="match status" value="1"/>
</dbReference>
<organism evidence="5 6">
    <name type="scientific">Vibrio scophthalmi</name>
    <dbReference type="NCBI Taxonomy" id="45658"/>
    <lineage>
        <taxon>Bacteria</taxon>
        <taxon>Pseudomonadati</taxon>
        <taxon>Pseudomonadota</taxon>
        <taxon>Gammaproteobacteria</taxon>
        <taxon>Vibrionales</taxon>
        <taxon>Vibrionaceae</taxon>
        <taxon>Vibrio</taxon>
    </lineage>
</organism>
<dbReference type="Pfam" id="PF00990">
    <property type="entry name" value="GGDEF"/>
    <property type="match status" value="1"/>
</dbReference>
<dbReference type="PROSITE" id="PS50885">
    <property type="entry name" value="HAMP"/>
    <property type="match status" value="1"/>
</dbReference>
<dbReference type="PANTHER" id="PTHR33121">
    <property type="entry name" value="CYCLIC DI-GMP PHOSPHODIESTERASE PDEF"/>
    <property type="match status" value="1"/>
</dbReference>
<keyword evidence="1" id="KW-0812">Transmembrane</keyword>
<dbReference type="Gene3D" id="6.10.340.10">
    <property type="match status" value="1"/>
</dbReference>
<dbReference type="InterPro" id="IPR035919">
    <property type="entry name" value="EAL_sf"/>
</dbReference>
<evidence type="ECO:0000259" key="2">
    <source>
        <dbReference type="PROSITE" id="PS50883"/>
    </source>
</evidence>
<feature type="domain" description="GGDEF" evidence="4">
    <location>
        <begin position="448"/>
        <end position="579"/>
    </location>
</feature>
<dbReference type="Pfam" id="PF00672">
    <property type="entry name" value="HAMP"/>
    <property type="match status" value="1"/>
</dbReference>
<dbReference type="GO" id="GO:0007165">
    <property type="term" value="P:signal transduction"/>
    <property type="evidence" value="ECO:0007669"/>
    <property type="project" value="InterPro"/>
</dbReference>
<dbReference type="OrthoDB" id="6635966at2"/>
<feature type="domain" description="EAL" evidence="2">
    <location>
        <begin position="588"/>
        <end position="844"/>
    </location>
</feature>
<dbReference type="Pfam" id="PF22673">
    <property type="entry name" value="MCP-like_PDC_1"/>
    <property type="match status" value="1"/>
</dbReference>
<reference evidence="5 6" key="1">
    <citation type="submission" date="2016-08" db="EMBL/GenBank/DDBJ databases">
        <title>Genome sequencing of Vibrio scophthalmi strain FP3289, an isolated from Paralichthys olivaceus.</title>
        <authorList>
            <person name="Han H.-J."/>
        </authorList>
    </citation>
    <scope>NUCLEOTIDE SEQUENCE [LARGE SCALE GENOMIC DNA]</scope>
    <source>
        <strain evidence="5 6">FP3289</strain>
    </source>
</reference>
<dbReference type="CDD" id="cd01948">
    <property type="entry name" value="EAL"/>
    <property type="match status" value="1"/>
</dbReference>
<name>A0A1E3WJB2_9VIBR</name>
<dbReference type="CDD" id="cd12913">
    <property type="entry name" value="PDC1_MCP_like"/>
    <property type="match status" value="1"/>
</dbReference>
<dbReference type="Gene3D" id="3.30.70.270">
    <property type="match status" value="1"/>
</dbReference>